<name>A0AAU9TV60_EUPED</name>
<evidence type="ECO:0000313" key="1">
    <source>
        <dbReference type="EMBL" id="CAH2089460.1"/>
    </source>
</evidence>
<proteinExistence type="predicted"/>
<keyword evidence="2" id="KW-1185">Reference proteome</keyword>
<dbReference type="Proteomes" id="UP001153954">
    <property type="component" value="Unassembled WGS sequence"/>
</dbReference>
<sequence>MDKECLHCNALNFKNESAGMFCASGKVLEMVNNLIRHSKQKKSDNDAIFINPDKTPAGEYICCFNIPVVDEVAEIMVYDRTATQVIMIRRRNNNLEFIVDTHRSYDALQYPD</sequence>
<comment type="caution">
    <text evidence="1">The sequence shown here is derived from an EMBL/GenBank/DDBJ whole genome shotgun (WGS) entry which is preliminary data.</text>
</comment>
<dbReference type="EMBL" id="CAKOGL010000008">
    <property type="protein sequence ID" value="CAH2089460.1"/>
    <property type="molecule type" value="Genomic_DNA"/>
</dbReference>
<organism evidence="1 2">
    <name type="scientific">Euphydryas editha</name>
    <name type="common">Edith's checkerspot</name>
    <dbReference type="NCBI Taxonomy" id="104508"/>
    <lineage>
        <taxon>Eukaryota</taxon>
        <taxon>Metazoa</taxon>
        <taxon>Ecdysozoa</taxon>
        <taxon>Arthropoda</taxon>
        <taxon>Hexapoda</taxon>
        <taxon>Insecta</taxon>
        <taxon>Pterygota</taxon>
        <taxon>Neoptera</taxon>
        <taxon>Endopterygota</taxon>
        <taxon>Lepidoptera</taxon>
        <taxon>Glossata</taxon>
        <taxon>Ditrysia</taxon>
        <taxon>Papilionoidea</taxon>
        <taxon>Nymphalidae</taxon>
        <taxon>Nymphalinae</taxon>
        <taxon>Euphydryas</taxon>
    </lineage>
</organism>
<evidence type="ECO:0000313" key="2">
    <source>
        <dbReference type="Proteomes" id="UP001153954"/>
    </source>
</evidence>
<reference evidence="1" key="1">
    <citation type="submission" date="2022-03" db="EMBL/GenBank/DDBJ databases">
        <authorList>
            <person name="Tunstrom K."/>
        </authorList>
    </citation>
    <scope>NUCLEOTIDE SEQUENCE</scope>
</reference>
<accession>A0AAU9TV60</accession>
<dbReference type="AlphaFoldDB" id="A0AAU9TV60"/>
<gene>
    <name evidence="1" type="ORF">EEDITHA_LOCUS5511</name>
</gene>
<protein>
    <submittedName>
        <fullName evidence="1">Uncharacterized protein</fullName>
    </submittedName>
</protein>